<dbReference type="OrthoDB" id="544350at2759"/>
<name>A0A916E386_9GLOM</name>
<protein>
    <recommendedName>
        <fullName evidence="3">Serine-threonine/tyrosine-protein kinase catalytic domain-containing protein</fullName>
    </recommendedName>
</protein>
<evidence type="ECO:0000313" key="2">
    <source>
        <dbReference type="Proteomes" id="UP000684084"/>
    </source>
</evidence>
<sequence length="103" mass="12407">MKKCWDSNPNNRPNAVKIERFIWLFHYSLTLSASEFKFFMKIEKEQQHYEIEKQFKEAEEYSKENPLFIEDIQSATHPQAIYTSRLLNHFTKDLPSECLDCEI</sequence>
<comment type="caution">
    <text evidence="1">The sequence shown here is derived from an EMBL/GenBank/DDBJ whole genome shotgun (WGS) entry which is preliminary data.</text>
</comment>
<dbReference type="EMBL" id="CAGKOT010000009">
    <property type="protein sequence ID" value="CAB5354861.1"/>
    <property type="molecule type" value="Genomic_DNA"/>
</dbReference>
<evidence type="ECO:0000313" key="1">
    <source>
        <dbReference type="EMBL" id="CAB5354861.1"/>
    </source>
</evidence>
<dbReference type="AlphaFoldDB" id="A0A916E386"/>
<gene>
    <name evidence="1" type="ORF">CHRIB12_LOCUS5999</name>
</gene>
<proteinExistence type="predicted"/>
<evidence type="ECO:0008006" key="3">
    <source>
        <dbReference type="Google" id="ProtNLM"/>
    </source>
</evidence>
<accession>A0A916E386</accession>
<reference evidence="1" key="1">
    <citation type="submission" date="2020-05" db="EMBL/GenBank/DDBJ databases">
        <authorList>
            <person name="Rincon C."/>
            <person name="Sanders R I."/>
            <person name="Robbins C."/>
            <person name="Chaturvedi A."/>
        </authorList>
    </citation>
    <scope>NUCLEOTIDE SEQUENCE</scope>
    <source>
        <strain evidence="1">CHB12</strain>
    </source>
</reference>
<dbReference type="Proteomes" id="UP000684084">
    <property type="component" value="Unassembled WGS sequence"/>
</dbReference>
<organism evidence="1 2">
    <name type="scientific">Rhizophagus irregularis</name>
    <dbReference type="NCBI Taxonomy" id="588596"/>
    <lineage>
        <taxon>Eukaryota</taxon>
        <taxon>Fungi</taxon>
        <taxon>Fungi incertae sedis</taxon>
        <taxon>Mucoromycota</taxon>
        <taxon>Glomeromycotina</taxon>
        <taxon>Glomeromycetes</taxon>
        <taxon>Glomerales</taxon>
        <taxon>Glomeraceae</taxon>
        <taxon>Rhizophagus</taxon>
    </lineage>
</organism>